<dbReference type="EMBL" id="UINC01142456">
    <property type="protein sequence ID" value="SVD30797.1"/>
    <property type="molecule type" value="Genomic_DNA"/>
</dbReference>
<protein>
    <submittedName>
        <fullName evidence="1">Uncharacterized protein</fullName>
    </submittedName>
</protein>
<gene>
    <name evidence="1" type="ORF">METZ01_LOCUS383651</name>
</gene>
<name>A0A382U9W4_9ZZZZ</name>
<dbReference type="AlphaFoldDB" id="A0A382U9W4"/>
<organism evidence="1">
    <name type="scientific">marine metagenome</name>
    <dbReference type="NCBI Taxonomy" id="408172"/>
    <lineage>
        <taxon>unclassified sequences</taxon>
        <taxon>metagenomes</taxon>
        <taxon>ecological metagenomes</taxon>
    </lineage>
</organism>
<reference evidence="1" key="1">
    <citation type="submission" date="2018-05" db="EMBL/GenBank/DDBJ databases">
        <authorList>
            <person name="Lanie J.A."/>
            <person name="Ng W.-L."/>
            <person name="Kazmierczak K.M."/>
            <person name="Andrzejewski T.M."/>
            <person name="Davidsen T.M."/>
            <person name="Wayne K.J."/>
            <person name="Tettelin H."/>
            <person name="Glass J.I."/>
            <person name="Rusch D."/>
            <person name="Podicherti R."/>
            <person name="Tsui H.-C.T."/>
            <person name="Winkler M.E."/>
        </authorList>
    </citation>
    <scope>NUCLEOTIDE SEQUENCE</scope>
</reference>
<accession>A0A382U9W4</accession>
<feature type="non-terminal residue" evidence="1">
    <location>
        <position position="63"/>
    </location>
</feature>
<evidence type="ECO:0000313" key="1">
    <source>
        <dbReference type="EMBL" id="SVD30797.1"/>
    </source>
</evidence>
<proteinExistence type="predicted"/>
<sequence>MKYSLDRTLGCRISDEWTFKGLKTVILENEFLQIMVLADKGADIYKIVNKKSVSFHNLHIRTI</sequence>